<sequence>MNIAEHQGWVSVPMTLPPEIDRLAREVVALGNGERRAPRMAEIKSEYGPLTARAVGERAKSMLKEQGS</sequence>
<evidence type="ECO:0000313" key="2">
    <source>
        <dbReference type="Proteomes" id="UP000028302"/>
    </source>
</evidence>
<dbReference type="STRING" id="1304275.C41B8_05518"/>
<proteinExistence type="predicted"/>
<evidence type="ECO:0000313" key="1">
    <source>
        <dbReference type="EMBL" id="KEZ78335.1"/>
    </source>
</evidence>
<protein>
    <submittedName>
        <fullName evidence="1">Uncharacterized protein</fullName>
    </submittedName>
</protein>
<accession>A0A084INQ1</accession>
<gene>
    <name evidence="1" type="ORF">C41B8_05518</name>
</gene>
<dbReference type="Proteomes" id="UP000028302">
    <property type="component" value="Unassembled WGS sequence"/>
</dbReference>
<reference evidence="1 2" key="1">
    <citation type="submission" date="2013-03" db="EMBL/GenBank/DDBJ databases">
        <title>Salinisphaera hydrothermalis C41B8 Genome Sequencing.</title>
        <authorList>
            <person name="Li C."/>
            <person name="Lai Q."/>
            <person name="Shao Z."/>
        </authorList>
    </citation>
    <scope>NUCLEOTIDE SEQUENCE [LARGE SCALE GENOMIC DNA]</scope>
    <source>
        <strain evidence="1 2">C41B8</strain>
    </source>
</reference>
<organism evidence="1 2">
    <name type="scientific">Salinisphaera hydrothermalis (strain C41B8)</name>
    <dbReference type="NCBI Taxonomy" id="1304275"/>
    <lineage>
        <taxon>Bacteria</taxon>
        <taxon>Pseudomonadati</taxon>
        <taxon>Pseudomonadota</taxon>
        <taxon>Gammaproteobacteria</taxon>
        <taxon>Salinisphaerales</taxon>
        <taxon>Salinisphaeraceae</taxon>
        <taxon>Salinisphaera</taxon>
    </lineage>
</organism>
<keyword evidence="2" id="KW-1185">Reference proteome</keyword>
<comment type="caution">
    <text evidence="1">The sequence shown here is derived from an EMBL/GenBank/DDBJ whole genome shotgun (WGS) entry which is preliminary data.</text>
</comment>
<dbReference type="EMBL" id="APNK01000005">
    <property type="protein sequence ID" value="KEZ78335.1"/>
    <property type="molecule type" value="Genomic_DNA"/>
</dbReference>
<name>A0A084INQ1_SALHC</name>
<dbReference type="AlphaFoldDB" id="A0A084INQ1"/>
<dbReference type="RefSeq" id="WP_037335228.1">
    <property type="nucleotide sequence ID" value="NZ_APNK01000005.1"/>
</dbReference>